<evidence type="ECO:0000313" key="2">
    <source>
        <dbReference type="Proteomes" id="UP000799755"/>
    </source>
</evidence>
<evidence type="ECO:0000313" key="1">
    <source>
        <dbReference type="EMBL" id="KAF2465788.1"/>
    </source>
</evidence>
<name>A0ACB6QGU8_9PLEO</name>
<sequence>MADAAADPKAAPLSEELRQYALTFSIELLPKNFSCERCKNICFDPWKLLCCNKSICSSCQSELTNACPLCQHEPLEADGCVVNKGLRQTMRAWFTNRKKKDAKIAASEPVSTPQASEAADKPVESIEEAPKAQAAAGIQPTLAGDNDGQEAQRGASSAPRPSIETSTAPHGDHAQRQGSSMSQTVVQSTEPTSSVEDPSVALGSMEGTADGIAGNTAMFGMNGGQASIMGGFGFNQTQGNFNPMGWNGMNSMNGMSNMMGTGNWNASNPMDMYNSMNMNNTSMPGMPNLTSGMYGGYGGNMGMPGMNDMSTMNMMGFGGGYGNGWQGQMNSAGYGNFDGFNSMGGYNQSGAQYPQMMSQYPNNNYQNQNRSHAQGGAFPNQKNYGRGNQGSFGNQTSGPGRGFQQNSHSRPGSRAGPADNNASELSDRNAETPSEVKGEEADAKADAETAAGKVDEGGSHESAPSTTLADVAPSTDGAEQITDLNSADNDVPNSDAQAMGLNPIQTVETVEEAIPETYDQEITNAMQPNQSYPAGMMNDYANQALTMDGQYGSSIGYNQTSYVSRGGYNTAYGAATVLTGEPTEPRGLGVEGAPTGPRAMREGLPNTGYSSRANNARSKYNVHSQPPGAPQAQSVDASNSSERGERIKTPAGGDDAQVKDISPSRPQSEAERENRDDYREASASSDRYQKRKNHDQPASRTPEDDYGRRKERRHHRSSRYDEQDDRVEHARDGEYEEKCRDDRDDRYHDDREDRDDASVDSKHRSRREKEKSRQSRSHRDRSREHRRRHRSRSRSPFVDEKYEDEDAYGNGGAIPTESSTRRKSKSEKHRERDRSRDRDRDKRDRRDREYDREYEYEREKDRVKDKDRDRKRSRRDRSAEAEEERAYEDKHRSSRRSRKDKEREKDREYDRERERESKDTIPAVRAASPPIDAPTGPAADQGFSIRGRSKTKHTPIDTSMPPPPSAPRAFKPPTGPAADRDRGDRGSNARDQGRRRSSASIPTPTTPVTPTTPTEVNHYAQERERKDRERLAREHGLHGRSSTSTTSAATHGQVPSRPSLSSKRSRDDLEEPLDSTSNTNKDRNGNDQDIAINPPTGPSAHREKRRKSGMQDGAKGISDMFTKGMRRQAAGGGGGRRRGGVKTEGEAKADMERAERERERRW</sequence>
<dbReference type="EMBL" id="MU003528">
    <property type="protein sequence ID" value="KAF2465788.1"/>
    <property type="molecule type" value="Genomic_DNA"/>
</dbReference>
<keyword evidence="2" id="KW-1185">Reference proteome</keyword>
<protein>
    <submittedName>
        <fullName evidence="1">Uncharacterized protein</fullName>
    </submittedName>
</protein>
<gene>
    <name evidence="1" type="ORF">BDR25DRAFT_345954</name>
</gene>
<dbReference type="Proteomes" id="UP000799755">
    <property type="component" value="Unassembled WGS sequence"/>
</dbReference>
<reference evidence="1" key="1">
    <citation type="journal article" date="2020" name="Stud. Mycol.">
        <title>101 Dothideomycetes genomes: a test case for predicting lifestyles and emergence of pathogens.</title>
        <authorList>
            <person name="Haridas S."/>
            <person name="Albert R."/>
            <person name="Binder M."/>
            <person name="Bloem J."/>
            <person name="Labutti K."/>
            <person name="Salamov A."/>
            <person name="Andreopoulos B."/>
            <person name="Baker S."/>
            <person name="Barry K."/>
            <person name="Bills G."/>
            <person name="Bluhm B."/>
            <person name="Cannon C."/>
            <person name="Castanera R."/>
            <person name="Culley D."/>
            <person name="Daum C."/>
            <person name="Ezra D."/>
            <person name="Gonzalez J."/>
            <person name="Henrissat B."/>
            <person name="Kuo A."/>
            <person name="Liang C."/>
            <person name="Lipzen A."/>
            <person name="Lutzoni F."/>
            <person name="Magnuson J."/>
            <person name="Mondo S."/>
            <person name="Nolan M."/>
            <person name="Ohm R."/>
            <person name="Pangilinan J."/>
            <person name="Park H.-J."/>
            <person name="Ramirez L."/>
            <person name="Alfaro M."/>
            <person name="Sun H."/>
            <person name="Tritt A."/>
            <person name="Yoshinaga Y."/>
            <person name="Zwiers L.-H."/>
            <person name="Turgeon B."/>
            <person name="Goodwin S."/>
            <person name="Spatafora J."/>
            <person name="Crous P."/>
            <person name="Grigoriev I."/>
        </authorList>
    </citation>
    <scope>NUCLEOTIDE SEQUENCE</scope>
    <source>
        <strain evidence="1">ATCC 200398</strain>
    </source>
</reference>
<proteinExistence type="predicted"/>
<organism evidence="1 2">
    <name type="scientific">Lindgomyces ingoldianus</name>
    <dbReference type="NCBI Taxonomy" id="673940"/>
    <lineage>
        <taxon>Eukaryota</taxon>
        <taxon>Fungi</taxon>
        <taxon>Dikarya</taxon>
        <taxon>Ascomycota</taxon>
        <taxon>Pezizomycotina</taxon>
        <taxon>Dothideomycetes</taxon>
        <taxon>Pleosporomycetidae</taxon>
        <taxon>Pleosporales</taxon>
        <taxon>Lindgomycetaceae</taxon>
        <taxon>Lindgomyces</taxon>
    </lineage>
</organism>
<accession>A0ACB6QGU8</accession>
<comment type="caution">
    <text evidence="1">The sequence shown here is derived from an EMBL/GenBank/DDBJ whole genome shotgun (WGS) entry which is preliminary data.</text>
</comment>